<gene>
    <name evidence="1" type="ORF">RND15_50700</name>
</gene>
<proteinExistence type="predicted"/>
<name>A0ABU2XZC2_9ACTN</name>
<sequence>MERNADYLFHRTGGSIALLIDLIVDAAMDAIDAGTEAITLELLDRIAVDNEDRGMLSHDD</sequence>
<dbReference type="EMBL" id="JAVRFD010000518">
    <property type="protein sequence ID" value="MDT0550847.1"/>
    <property type="molecule type" value="Genomic_DNA"/>
</dbReference>
<reference evidence="1" key="1">
    <citation type="submission" date="2024-05" db="EMBL/GenBank/DDBJ databases">
        <title>30 novel species of actinomycetes from the DSMZ collection.</title>
        <authorList>
            <person name="Nouioui I."/>
        </authorList>
    </citation>
    <scope>NUCLEOTIDE SEQUENCE</scope>
    <source>
        <strain evidence="1">DSM 41529</strain>
    </source>
</reference>
<dbReference type="Proteomes" id="UP001180754">
    <property type="component" value="Unassembled WGS sequence"/>
</dbReference>
<organism evidence="1 2">
    <name type="scientific">Streptomyces lonegramiae</name>
    <dbReference type="NCBI Taxonomy" id="3075524"/>
    <lineage>
        <taxon>Bacteria</taxon>
        <taxon>Bacillati</taxon>
        <taxon>Actinomycetota</taxon>
        <taxon>Actinomycetes</taxon>
        <taxon>Kitasatosporales</taxon>
        <taxon>Streptomycetaceae</taxon>
        <taxon>Streptomyces</taxon>
    </lineage>
</organism>
<accession>A0ABU2XZC2</accession>
<keyword evidence="2" id="KW-1185">Reference proteome</keyword>
<evidence type="ECO:0000313" key="1">
    <source>
        <dbReference type="EMBL" id="MDT0550847.1"/>
    </source>
</evidence>
<evidence type="ECO:0000313" key="2">
    <source>
        <dbReference type="Proteomes" id="UP001180754"/>
    </source>
</evidence>
<comment type="caution">
    <text evidence="1">The sequence shown here is derived from an EMBL/GenBank/DDBJ whole genome shotgun (WGS) entry which is preliminary data.</text>
</comment>
<dbReference type="RefSeq" id="WP_311731263.1">
    <property type="nucleotide sequence ID" value="NZ_JAVRFD010000518.1"/>
</dbReference>
<protein>
    <submittedName>
        <fullName evidence="1">Uncharacterized protein</fullName>
    </submittedName>
</protein>